<evidence type="ECO:0000256" key="5">
    <source>
        <dbReference type="ARBA" id="ARBA00023136"/>
    </source>
</evidence>
<evidence type="ECO:0000256" key="7">
    <source>
        <dbReference type="SAM" id="Phobius"/>
    </source>
</evidence>
<dbReference type="InterPro" id="IPR033118">
    <property type="entry name" value="EXPERA"/>
</dbReference>
<feature type="transmembrane region" description="Helical" evidence="7">
    <location>
        <begin position="48"/>
        <end position="66"/>
    </location>
</feature>
<keyword evidence="10" id="KW-1185">Reference proteome</keyword>
<dbReference type="EMBL" id="LFRF01000003">
    <property type="protein sequence ID" value="KND93623.1"/>
    <property type="molecule type" value="Genomic_DNA"/>
</dbReference>
<dbReference type="Pfam" id="PF05241">
    <property type="entry name" value="EBP"/>
    <property type="match status" value="1"/>
</dbReference>
<dbReference type="PROSITE" id="PS51751">
    <property type="entry name" value="EXPERA"/>
    <property type="match status" value="1"/>
</dbReference>
<reference evidence="9 10" key="1">
    <citation type="journal article" date="2015" name="BMC Genomics">
        <title>The genome of the truffle-parasite Tolypocladium ophioglossoides and the evolution of antifungal peptaibiotics.</title>
        <authorList>
            <person name="Quandt C.A."/>
            <person name="Bushley K.E."/>
            <person name="Spatafora J.W."/>
        </authorList>
    </citation>
    <scope>NUCLEOTIDE SEQUENCE [LARGE SCALE GENOMIC DNA]</scope>
    <source>
        <strain evidence="9 10">CBS 100239</strain>
    </source>
</reference>
<gene>
    <name evidence="9" type="ORF">TOPH_01785</name>
</gene>
<sequence length="245" mass="27567">MASDTAASSLPPDLFDQTTIISLLSTLAIVATAYATSRQALAPTTSTALRFLFIWHLADALCHFLLEGSFLYHCFFSYVVPGEGDVRDVVSLFPTPYNFLGFEDRRIYGPQAGGSNPFAQLWMVYARADRRWAGADLGVISLELLTVFFDGPLAVYICYLIAKKNPKASIWMIVLATCELYGGFMTFCPEWLTGNINLDGSNFMYMWVYLVFFNMLWVFIPLYAVWYAFNDISNAFAARSTKKNL</sequence>
<dbReference type="AlphaFoldDB" id="A0A0L0NHW3"/>
<dbReference type="PANTHER" id="PTHR14207">
    <property type="entry name" value="STEROL ISOMERASE"/>
    <property type="match status" value="1"/>
</dbReference>
<keyword evidence="3 6" id="KW-0812">Transmembrane</keyword>
<name>A0A0L0NHW3_TOLOC</name>
<keyword evidence="4 6" id="KW-1133">Transmembrane helix</keyword>
<comment type="subcellular location">
    <subcellularLocation>
        <location evidence="1">Membrane</location>
        <topology evidence="1">Multi-pass membrane protein</topology>
    </subcellularLocation>
</comment>
<dbReference type="InterPro" id="IPR007905">
    <property type="entry name" value="EBP"/>
</dbReference>
<dbReference type="OrthoDB" id="5415655at2759"/>
<dbReference type="GO" id="GO:0016020">
    <property type="term" value="C:membrane"/>
    <property type="evidence" value="ECO:0007669"/>
    <property type="project" value="UniProtKB-SubCell"/>
</dbReference>
<organism evidence="9 10">
    <name type="scientific">Tolypocladium ophioglossoides (strain CBS 100239)</name>
    <name type="common">Snaketongue truffleclub</name>
    <name type="synonym">Elaphocordyceps ophioglossoides</name>
    <dbReference type="NCBI Taxonomy" id="1163406"/>
    <lineage>
        <taxon>Eukaryota</taxon>
        <taxon>Fungi</taxon>
        <taxon>Dikarya</taxon>
        <taxon>Ascomycota</taxon>
        <taxon>Pezizomycotina</taxon>
        <taxon>Sordariomycetes</taxon>
        <taxon>Hypocreomycetidae</taxon>
        <taxon>Hypocreales</taxon>
        <taxon>Ophiocordycipitaceae</taxon>
        <taxon>Tolypocladium</taxon>
    </lineage>
</organism>
<evidence type="ECO:0000256" key="4">
    <source>
        <dbReference type="ARBA" id="ARBA00022989"/>
    </source>
</evidence>
<feature type="domain" description="EXPERA" evidence="8">
    <location>
        <begin position="48"/>
        <end position="225"/>
    </location>
</feature>
<dbReference type="Proteomes" id="UP000036947">
    <property type="component" value="Unassembled WGS sequence"/>
</dbReference>
<evidence type="ECO:0000259" key="8">
    <source>
        <dbReference type="PROSITE" id="PS51751"/>
    </source>
</evidence>
<dbReference type="GO" id="GO:0005783">
    <property type="term" value="C:endoplasmic reticulum"/>
    <property type="evidence" value="ECO:0007669"/>
    <property type="project" value="TreeGrafter"/>
</dbReference>
<dbReference type="GO" id="GO:0047750">
    <property type="term" value="F:cholestenol delta-isomerase activity"/>
    <property type="evidence" value="ECO:0007669"/>
    <property type="project" value="InterPro"/>
</dbReference>
<accession>A0A0L0NHW3</accession>
<evidence type="ECO:0000256" key="3">
    <source>
        <dbReference type="ARBA" id="ARBA00022692"/>
    </source>
</evidence>
<evidence type="ECO:0000256" key="1">
    <source>
        <dbReference type="ARBA" id="ARBA00004141"/>
    </source>
</evidence>
<feature type="transmembrane region" description="Helical" evidence="7">
    <location>
        <begin position="20"/>
        <end position="36"/>
    </location>
</feature>
<dbReference type="GO" id="GO:0016125">
    <property type="term" value="P:sterol metabolic process"/>
    <property type="evidence" value="ECO:0007669"/>
    <property type="project" value="InterPro"/>
</dbReference>
<dbReference type="PANTHER" id="PTHR14207:SF1">
    <property type="entry name" value="EMOPAMIL-BINDING PROTEIN-LIKE"/>
    <property type="match status" value="1"/>
</dbReference>
<feature type="transmembrane region" description="Helical" evidence="7">
    <location>
        <begin position="169"/>
        <end position="187"/>
    </location>
</feature>
<dbReference type="STRING" id="1163406.A0A0L0NHW3"/>
<evidence type="ECO:0000313" key="9">
    <source>
        <dbReference type="EMBL" id="KND93623.1"/>
    </source>
</evidence>
<evidence type="ECO:0000313" key="10">
    <source>
        <dbReference type="Proteomes" id="UP000036947"/>
    </source>
</evidence>
<comment type="caution">
    <text evidence="9">The sequence shown here is derived from an EMBL/GenBank/DDBJ whole genome shotgun (WGS) entry which is preliminary data.</text>
</comment>
<comment type="similarity">
    <text evidence="2">Belongs to the EBP family.</text>
</comment>
<evidence type="ECO:0000256" key="6">
    <source>
        <dbReference type="PROSITE-ProRule" id="PRU01087"/>
    </source>
</evidence>
<feature type="transmembrane region" description="Helical" evidence="7">
    <location>
        <begin position="207"/>
        <end position="229"/>
    </location>
</feature>
<evidence type="ECO:0000256" key="2">
    <source>
        <dbReference type="ARBA" id="ARBA00008337"/>
    </source>
</evidence>
<proteinExistence type="inferred from homology"/>
<feature type="transmembrane region" description="Helical" evidence="7">
    <location>
        <begin position="139"/>
        <end position="162"/>
    </location>
</feature>
<keyword evidence="5 6" id="KW-0472">Membrane</keyword>
<protein>
    <submittedName>
        <fullName evidence="9">Emopamil-binding protein-like protein</fullName>
    </submittedName>
</protein>